<dbReference type="PRINTS" id="PR00081">
    <property type="entry name" value="GDHRDH"/>
</dbReference>
<organism evidence="4 5">
    <name type="scientific">Deinandra increscens subsp. villosa</name>
    <dbReference type="NCBI Taxonomy" id="3103831"/>
    <lineage>
        <taxon>Eukaryota</taxon>
        <taxon>Viridiplantae</taxon>
        <taxon>Streptophyta</taxon>
        <taxon>Embryophyta</taxon>
        <taxon>Tracheophyta</taxon>
        <taxon>Spermatophyta</taxon>
        <taxon>Magnoliopsida</taxon>
        <taxon>eudicotyledons</taxon>
        <taxon>Gunneridae</taxon>
        <taxon>Pentapetalae</taxon>
        <taxon>asterids</taxon>
        <taxon>campanulids</taxon>
        <taxon>Asterales</taxon>
        <taxon>Asteraceae</taxon>
        <taxon>Asteroideae</taxon>
        <taxon>Heliantheae alliance</taxon>
        <taxon>Madieae</taxon>
        <taxon>Madiinae</taxon>
        <taxon>Deinandra</taxon>
    </lineage>
</organism>
<dbReference type="PRINTS" id="PR00080">
    <property type="entry name" value="SDRFAMILY"/>
</dbReference>
<name>A0AAP0DPQ7_9ASTR</name>
<dbReference type="InterPro" id="IPR036291">
    <property type="entry name" value="NAD(P)-bd_dom_sf"/>
</dbReference>
<dbReference type="GO" id="GO:0016491">
    <property type="term" value="F:oxidoreductase activity"/>
    <property type="evidence" value="ECO:0007669"/>
    <property type="project" value="UniProtKB-KW"/>
</dbReference>
<protein>
    <submittedName>
        <fullName evidence="4">Uncharacterized protein</fullName>
    </submittedName>
</protein>
<sequence>MFRIAVVTGGNKGVGFEICRQLADKSVMVVLTARDEKRGADSVAKLHSSGLPNVVFHQLDVTDPASVASLANFIDARFGKLDILVNNAGISSTIVDKESFWSLDLNLPDQVVGENAKLAKKIVTQTFEGAQKCMETNYYGAKHVTQALLTLLLKSNSPRLVNVSSKLGQLKNVQDESARKIFSDVDGLSEELLDEVVKEYLEDVKDEKLMEKKGWSSNLSGIAVVTGGNKGVGFEICRQLADKSVTVVLTARDEKRGADAVAKLHSSGLPDVVFHHLDVTDPASIASLASFIDARFGKLDILVNNAGISSTIVDEESFWSLNLPAEVIDEKAKQVKKTVKQTFEGAQKCLQTNYYGAKHVTQALLTLLLKSNSPRLVNVSSKLGQLENVQDESKRKILSDVDGFSEELLDEVVKEYLEDVKDEELMEKKGWSSNVSGYIMSKVALNAYTRILAKKLPLLCANAVSPGFVATDMTFFKGTFTAEEGARGPVRLALMPDGGPSGQYFWMLQDSTF</sequence>
<evidence type="ECO:0000313" key="5">
    <source>
        <dbReference type="Proteomes" id="UP001408789"/>
    </source>
</evidence>
<gene>
    <name evidence="4" type="ORF">SSX86_005036</name>
</gene>
<keyword evidence="3" id="KW-0560">Oxidoreductase</keyword>
<evidence type="ECO:0000256" key="3">
    <source>
        <dbReference type="ARBA" id="ARBA00023002"/>
    </source>
</evidence>
<proteinExistence type="inferred from homology"/>
<dbReference type="SUPFAM" id="SSF51735">
    <property type="entry name" value="NAD(P)-binding Rossmann-fold domains"/>
    <property type="match status" value="2"/>
</dbReference>
<dbReference type="Proteomes" id="UP001408789">
    <property type="component" value="Unassembled WGS sequence"/>
</dbReference>
<dbReference type="PANTHER" id="PTHR43490">
    <property type="entry name" value="(+)-NEOMENTHOL DEHYDROGENASE"/>
    <property type="match status" value="1"/>
</dbReference>
<comment type="caution">
    <text evidence="4">The sequence shown here is derived from an EMBL/GenBank/DDBJ whole genome shotgun (WGS) entry which is preliminary data.</text>
</comment>
<comment type="similarity">
    <text evidence="1">Belongs to the short-chain dehydrogenases/reductases (SDR) family.</text>
</comment>
<dbReference type="InterPro" id="IPR002347">
    <property type="entry name" value="SDR_fam"/>
</dbReference>
<dbReference type="AlphaFoldDB" id="A0AAP0DPQ7"/>
<dbReference type="EMBL" id="JBCNJP010000007">
    <property type="protein sequence ID" value="KAK9076702.1"/>
    <property type="molecule type" value="Genomic_DNA"/>
</dbReference>
<evidence type="ECO:0000256" key="2">
    <source>
        <dbReference type="ARBA" id="ARBA00022857"/>
    </source>
</evidence>
<evidence type="ECO:0000313" key="4">
    <source>
        <dbReference type="EMBL" id="KAK9076702.1"/>
    </source>
</evidence>
<keyword evidence="5" id="KW-1185">Reference proteome</keyword>
<dbReference type="Pfam" id="PF00106">
    <property type="entry name" value="adh_short"/>
    <property type="match status" value="2"/>
</dbReference>
<dbReference type="PANTHER" id="PTHR43490:SF107">
    <property type="entry name" value="SALUTARIDINE REDUCTASE (NADPH)"/>
    <property type="match status" value="1"/>
</dbReference>
<accession>A0AAP0DPQ7</accession>
<dbReference type="GO" id="GO:0016020">
    <property type="term" value="C:membrane"/>
    <property type="evidence" value="ECO:0007669"/>
    <property type="project" value="TreeGrafter"/>
</dbReference>
<keyword evidence="2" id="KW-0521">NADP</keyword>
<dbReference type="Gene3D" id="3.40.50.720">
    <property type="entry name" value="NAD(P)-binding Rossmann-like Domain"/>
    <property type="match status" value="2"/>
</dbReference>
<evidence type="ECO:0000256" key="1">
    <source>
        <dbReference type="ARBA" id="ARBA00006484"/>
    </source>
</evidence>
<reference evidence="4 5" key="1">
    <citation type="submission" date="2024-04" db="EMBL/GenBank/DDBJ databases">
        <title>The reference genome of an endangered Asteraceae, Deinandra increscens subsp. villosa, native to the Central Coast of California.</title>
        <authorList>
            <person name="Guilliams M."/>
            <person name="Hasenstab-Lehman K."/>
            <person name="Meyer R."/>
            <person name="Mcevoy S."/>
        </authorList>
    </citation>
    <scope>NUCLEOTIDE SEQUENCE [LARGE SCALE GENOMIC DNA]</scope>
    <source>
        <tissue evidence="4">Leaf</tissue>
    </source>
</reference>